<dbReference type="SUPFAM" id="SSF46785">
    <property type="entry name" value="Winged helix' DNA-binding domain"/>
    <property type="match status" value="1"/>
</dbReference>
<reference evidence="1 2" key="1">
    <citation type="submission" date="2020-07" db="EMBL/GenBank/DDBJ databases">
        <title>Genomic Encyclopedia of Type Strains, Phase IV (KMG-V): Genome sequencing to study the core and pangenomes of soil and plant-associated prokaryotes.</title>
        <authorList>
            <person name="Whitman W."/>
        </authorList>
    </citation>
    <scope>NUCLEOTIDE SEQUENCE [LARGE SCALE GENOMIC DNA]</scope>
    <source>
        <strain evidence="1 2">A1</strain>
    </source>
</reference>
<dbReference type="Proteomes" id="UP000564425">
    <property type="component" value="Unassembled WGS sequence"/>
</dbReference>
<dbReference type="RefSeq" id="WP_181501333.1">
    <property type="nucleotide sequence ID" value="NZ_JACDUH010000002.1"/>
</dbReference>
<sequence length="97" mass="11212">MNESEAVLLTLFLAELEGHPVIITAPIADLLTWCSYDTCKIGLKTLVQYGFIENCENKQGYYSLTQKGRIKLYALKDDSDMKYLNRLKPNGERWRSY</sequence>
<comment type="caution">
    <text evidence="1">The sequence shown here is derived from an EMBL/GenBank/DDBJ whole genome shotgun (WGS) entry which is preliminary data.</text>
</comment>
<name>A0A7J9NX02_METMI</name>
<proteinExistence type="predicted"/>
<dbReference type="AlphaFoldDB" id="A0A7J9NX02"/>
<dbReference type="InterPro" id="IPR036388">
    <property type="entry name" value="WH-like_DNA-bd_sf"/>
</dbReference>
<accession>A0A7J9NX02</accession>
<dbReference type="InterPro" id="IPR036390">
    <property type="entry name" value="WH_DNA-bd_sf"/>
</dbReference>
<evidence type="ECO:0000313" key="1">
    <source>
        <dbReference type="EMBL" id="MBA2851543.1"/>
    </source>
</evidence>
<dbReference type="EMBL" id="JACDUH010000002">
    <property type="protein sequence ID" value="MBA2851543.1"/>
    <property type="molecule type" value="Genomic_DNA"/>
</dbReference>
<gene>
    <name evidence="1" type="ORF">HNP86_001696</name>
</gene>
<protein>
    <submittedName>
        <fullName evidence="1">Putative transcriptional regulator</fullName>
    </submittedName>
</protein>
<dbReference type="Gene3D" id="1.10.10.10">
    <property type="entry name" value="Winged helix-like DNA-binding domain superfamily/Winged helix DNA-binding domain"/>
    <property type="match status" value="1"/>
</dbReference>
<evidence type="ECO:0000313" key="2">
    <source>
        <dbReference type="Proteomes" id="UP000564425"/>
    </source>
</evidence>
<organism evidence="1 2">
    <name type="scientific">Methanococcus maripaludis</name>
    <name type="common">Methanococcus deltae</name>
    <dbReference type="NCBI Taxonomy" id="39152"/>
    <lineage>
        <taxon>Archaea</taxon>
        <taxon>Methanobacteriati</taxon>
        <taxon>Methanobacteriota</taxon>
        <taxon>Methanomada group</taxon>
        <taxon>Methanococci</taxon>
        <taxon>Methanococcales</taxon>
        <taxon>Methanococcaceae</taxon>
        <taxon>Methanococcus</taxon>
    </lineage>
</organism>